<dbReference type="NCBIfam" id="TIGR01552">
    <property type="entry name" value="phd_fam"/>
    <property type="match status" value="1"/>
</dbReference>
<dbReference type="InterPro" id="IPR006442">
    <property type="entry name" value="Antitoxin_Phd/YefM"/>
</dbReference>
<name>A0A1F6T653_9PROT</name>
<evidence type="ECO:0000313" key="3">
    <source>
        <dbReference type="EMBL" id="OGI40613.1"/>
    </source>
</evidence>
<dbReference type="Proteomes" id="UP000179334">
    <property type="component" value="Unassembled WGS sequence"/>
</dbReference>
<dbReference type="Pfam" id="PF02604">
    <property type="entry name" value="PhdYeFM_antitox"/>
    <property type="match status" value="1"/>
</dbReference>
<evidence type="ECO:0000256" key="1">
    <source>
        <dbReference type="ARBA" id="ARBA00009981"/>
    </source>
</evidence>
<organism evidence="3 4">
    <name type="scientific">Candidatus Muproteobacteria bacterium RBG_16_64_10</name>
    <dbReference type="NCBI Taxonomy" id="1817757"/>
    <lineage>
        <taxon>Bacteria</taxon>
        <taxon>Pseudomonadati</taxon>
        <taxon>Pseudomonadota</taxon>
        <taxon>Candidatus Muproteobacteria</taxon>
    </lineage>
</organism>
<accession>A0A1F6T653</accession>
<dbReference type="InterPro" id="IPR036165">
    <property type="entry name" value="YefM-like_sf"/>
</dbReference>
<sequence>MGAIPFSRFCKNPSKVFGEVVDRDKPVTVTCADGKDVIIIPATEFESWKETAHLLRSPKNAKRLRESVAEIEAEIARRKR</sequence>
<comment type="function">
    <text evidence="2">Antitoxin component of a type II toxin-antitoxin (TA) system.</text>
</comment>
<evidence type="ECO:0000313" key="4">
    <source>
        <dbReference type="Proteomes" id="UP000179334"/>
    </source>
</evidence>
<comment type="similarity">
    <text evidence="1 2">Belongs to the phD/YefM antitoxin family.</text>
</comment>
<proteinExistence type="inferred from homology"/>
<gene>
    <name evidence="3" type="ORF">A2V91_00980</name>
</gene>
<dbReference type="EMBL" id="MFSR01000021">
    <property type="protein sequence ID" value="OGI40613.1"/>
    <property type="molecule type" value="Genomic_DNA"/>
</dbReference>
<dbReference type="Gene3D" id="3.40.1620.10">
    <property type="entry name" value="YefM-like domain"/>
    <property type="match status" value="1"/>
</dbReference>
<protein>
    <recommendedName>
        <fullName evidence="2">Antitoxin</fullName>
    </recommendedName>
</protein>
<comment type="caution">
    <text evidence="3">The sequence shown here is derived from an EMBL/GenBank/DDBJ whole genome shotgun (WGS) entry which is preliminary data.</text>
</comment>
<dbReference type="PANTHER" id="PTHR33713">
    <property type="entry name" value="ANTITOXIN YAFN-RELATED"/>
    <property type="match status" value="1"/>
</dbReference>
<reference evidence="3 4" key="1">
    <citation type="journal article" date="2016" name="Nat. Commun.">
        <title>Thousands of microbial genomes shed light on interconnected biogeochemical processes in an aquifer system.</title>
        <authorList>
            <person name="Anantharaman K."/>
            <person name="Brown C.T."/>
            <person name="Hug L.A."/>
            <person name="Sharon I."/>
            <person name="Castelle C.J."/>
            <person name="Probst A.J."/>
            <person name="Thomas B.C."/>
            <person name="Singh A."/>
            <person name="Wilkins M.J."/>
            <person name="Karaoz U."/>
            <person name="Brodie E.L."/>
            <person name="Williams K.H."/>
            <person name="Hubbard S.S."/>
            <person name="Banfield J.F."/>
        </authorList>
    </citation>
    <scope>NUCLEOTIDE SEQUENCE [LARGE SCALE GENOMIC DNA]</scope>
</reference>
<evidence type="ECO:0000256" key="2">
    <source>
        <dbReference type="RuleBase" id="RU362080"/>
    </source>
</evidence>
<dbReference type="AlphaFoldDB" id="A0A1F6T653"/>
<dbReference type="SUPFAM" id="SSF143120">
    <property type="entry name" value="YefM-like"/>
    <property type="match status" value="1"/>
</dbReference>
<dbReference type="InterPro" id="IPR051405">
    <property type="entry name" value="phD/YefM_antitoxin"/>
</dbReference>
<dbReference type="PANTHER" id="PTHR33713:SF6">
    <property type="entry name" value="ANTITOXIN YEFM"/>
    <property type="match status" value="1"/>
</dbReference>